<dbReference type="InterPro" id="IPR050490">
    <property type="entry name" value="Bact_solute-bd_prot1"/>
</dbReference>
<dbReference type="EMBL" id="BAAALD010000003">
    <property type="protein sequence ID" value="GAA1070168.1"/>
    <property type="molecule type" value="Genomic_DNA"/>
</dbReference>
<feature type="signal peptide" evidence="6">
    <location>
        <begin position="1"/>
        <end position="24"/>
    </location>
</feature>
<proteinExistence type="predicted"/>
<evidence type="ECO:0000256" key="3">
    <source>
        <dbReference type="ARBA" id="ARBA00023136"/>
    </source>
</evidence>
<protein>
    <submittedName>
        <fullName evidence="7">Sugar ABC transporter substrate-binding protein</fullName>
    </submittedName>
</protein>
<dbReference type="PANTHER" id="PTHR43649">
    <property type="entry name" value="ARABINOSE-BINDING PROTEIN-RELATED"/>
    <property type="match status" value="1"/>
</dbReference>
<evidence type="ECO:0000256" key="6">
    <source>
        <dbReference type="SAM" id="SignalP"/>
    </source>
</evidence>
<dbReference type="InterPro" id="IPR006059">
    <property type="entry name" value="SBP"/>
</dbReference>
<dbReference type="CDD" id="cd13585">
    <property type="entry name" value="PBP2_TMBP_like"/>
    <property type="match status" value="1"/>
</dbReference>
<keyword evidence="8" id="KW-1185">Reference proteome</keyword>
<sequence length="433" mass="46078">MSRTLRTTAAALAALGLLTACSSAGSSSDTGGEVTLTYWDNNAGPARTPLMQHLIDGFEKSHPGITVKYVGVTSSEIAEKYNTAIASGSTPDVGGVTTALLASLTAQKALAKLDDRYAGSPLNGKLSANFLTISRSAAGGKGLYQLPSSGNQDVIWYRADKFKEAGLATPRTWDELFAAAARLTDRSKNQYGFTIRGGAGSGFQILSEAYAYSGLDAMFDANGTSTVADPRNIALIEKIAAQYKATTPEADVSNAYPQMLAQFQAGQVMTVHHNLGSTRDVRTALGDKVAGMLLPAGPDGTAILANPVDGFGLFEKSRHKDQAWAFMEYLDSHTANSYWNENVGQIPANTEAYADDWYVRSGITKQAGDALNSTTARLVQPPVHLPQYSKITKTDAEPNFQKVLLGRMSAADFAESLADAFTKAQQTYRAKNG</sequence>
<evidence type="ECO:0000256" key="4">
    <source>
        <dbReference type="ARBA" id="ARBA00023139"/>
    </source>
</evidence>
<feature type="chain" id="PRO_5045350665" evidence="6">
    <location>
        <begin position="25"/>
        <end position="433"/>
    </location>
</feature>
<dbReference type="Pfam" id="PF01547">
    <property type="entry name" value="SBP_bac_1"/>
    <property type="match status" value="1"/>
</dbReference>
<evidence type="ECO:0000256" key="2">
    <source>
        <dbReference type="ARBA" id="ARBA00022729"/>
    </source>
</evidence>
<evidence type="ECO:0000256" key="1">
    <source>
        <dbReference type="ARBA" id="ARBA00022475"/>
    </source>
</evidence>
<keyword evidence="2 6" id="KW-0732">Signal</keyword>
<dbReference type="PROSITE" id="PS51257">
    <property type="entry name" value="PROKAR_LIPOPROTEIN"/>
    <property type="match status" value="1"/>
</dbReference>
<keyword evidence="4" id="KW-0564">Palmitate</keyword>
<comment type="caution">
    <text evidence="7">The sequence shown here is derived from an EMBL/GenBank/DDBJ whole genome shotgun (WGS) entry which is preliminary data.</text>
</comment>
<evidence type="ECO:0000256" key="5">
    <source>
        <dbReference type="ARBA" id="ARBA00023288"/>
    </source>
</evidence>
<dbReference type="Gene3D" id="3.40.190.10">
    <property type="entry name" value="Periplasmic binding protein-like II"/>
    <property type="match status" value="1"/>
</dbReference>
<evidence type="ECO:0000313" key="7">
    <source>
        <dbReference type="EMBL" id="GAA1070168.1"/>
    </source>
</evidence>
<evidence type="ECO:0000313" key="8">
    <source>
        <dbReference type="Proteomes" id="UP001499987"/>
    </source>
</evidence>
<keyword evidence="5" id="KW-0449">Lipoprotein</keyword>
<organism evidence="7 8">
    <name type="scientific">Kitasatospora arboriphila</name>
    <dbReference type="NCBI Taxonomy" id="258052"/>
    <lineage>
        <taxon>Bacteria</taxon>
        <taxon>Bacillati</taxon>
        <taxon>Actinomycetota</taxon>
        <taxon>Actinomycetes</taxon>
        <taxon>Kitasatosporales</taxon>
        <taxon>Streptomycetaceae</taxon>
        <taxon>Kitasatospora</taxon>
    </lineage>
</organism>
<keyword evidence="1" id="KW-1003">Cell membrane</keyword>
<accession>A0ABN1T9N3</accession>
<dbReference type="PANTHER" id="PTHR43649:SF33">
    <property type="entry name" value="POLYGALACTURONAN_RHAMNOGALACTURONAN-BINDING PROTEIN YTCQ"/>
    <property type="match status" value="1"/>
</dbReference>
<name>A0ABN1T9N3_9ACTN</name>
<reference evidence="7 8" key="1">
    <citation type="journal article" date="2019" name="Int. J. Syst. Evol. Microbiol.">
        <title>The Global Catalogue of Microorganisms (GCM) 10K type strain sequencing project: providing services to taxonomists for standard genome sequencing and annotation.</title>
        <authorList>
            <consortium name="The Broad Institute Genomics Platform"/>
            <consortium name="The Broad Institute Genome Sequencing Center for Infectious Disease"/>
            <person name="Wu L."/>
            <person name="Ma J."/>
        </authorList>
    </citation>
    <scope>NUCLEOTIDE SEQUENCE [LARGE SCALE GENOMIC DNA]</scope>
    <source>
        <strain evidence="7 8">JCM 13002</strain>
    </source>
</reference>
<gene>
    <name evidence="7" type="ORF">GCM10009663_05560</name>
</gene>
<dbReference type="SUPFAM" id="SSF53850">
    <property type="entry name" value="Periplasmic binding protein-like II"/>
    <property type="match status" value="1"/>
</dbReference>
<dbReference type="Proteomes" id="UP001499987">
    <property type="component" value="Unassembled WGS sequence"/>
</dbReference>
<dbReference type="RefSeq" id="WP_344621820.1">
    <property type="nucleotide sequence ID" value="NZ_BAAALD010000003.1"/>
</dbReference>
<keyword evidence="3" id="KW-0472">Membrane</keyword>